<dbReference type="GO" id="GO:0032587">
    <property type="term" value="C:ruffle membrane"/>
    <property type="evidence" value="ECO:0007669"/>
    <property type="project" value="TreeGrafter"/>
</dbReference>
<keyword evidence="9" id="KW-1185">Reference proteome</keyword>
<dbReference type="GO" id="GO:0003779">
    <property type="term" value="F:actin binding"/>
    <property type="evidence" value="ECO:0007669"/>
    <property type="project" value="TreeGrafter"/>
</dbReference>
<evidence type="ECO:0000313" key="9">
    <source>
        <dbReference type="Proteomes" id="UP000264820"/>
    </source>
</evidence>
<dbReference type="InterPro" id="IPR039801">
    <property type="entry name" value="EPS8-like"/>
</dbReference>
<comment type="similarity">
    <text evidence="2">Belongs to the EPS8 family.</text>
</comment>
<dbReference type="AlphaFoldDB" id="A0A3Q2YA92"/>
<dbReference type="Pfam" id="PF00018">
    <property type="entry name" value="SH3_1"/>
    <property type="match status" value="1"/>
</dbReference>
<dbReference type="STRING" id="109280.ENSHCOP00000014631"/>
<dbReference type="InterPro" id="IPR036028">
    <property type="entry name" value="SH3-like_dom_sf"/>
</dbReference>
<keyword evidence="3 6" id="KW-0728">SH3 domain</keyword>
<comment type="subcellular location">
    <subcellularLocation>
        <location evidence="1">Cytoplasm</location>
    </subcellularLocation>
</comment>
<accession>A0A3Q2YA92</accession>
<dbReference type="GO" id="GO:1900029">
    <property type="term" value="P:positive regulation of ruffle assembly"/>
    <property type="evidence" value="ECO:0007669"/>
    <property type="project" value="TreeGrafter"/>
</dbReference>
<dbReference type="PROSITE" id="PS50002">
    <property type="entry name" value="SH3"/>
    <property type="match status" value="1"/>
</dbReference>
<dbReference type="GO" id="GO:0007266">
    <property type="term" value="P:Rho protein signal transduction"/>
    <property type="evidence" value="ECO:0007669"/>
    <property type="project" value="TreeGrafter"/>
</dbReference>
<evidence type="ECO:0000259" key="7">
    <source>
        <dbReference type="PROSITE" id="PS50002"/>
    </source>
</evidence>
<dbReference type="PANTHER" id="PTHR12287">
    <property type="entry name" value="EPIDERMAL GROWTH FACTOR RECEPTOR KINASE SUBSTRATE EPS8-RELATED PROTEIN"/>
    <property type="match status" value="1"/>
</dbReference>
<dbReference type="GO" id="GO:0035023">
    <property type="term" value="P:regulation of Rho protein signal transduction"/>
    <property type="evidence" value="ECO:0007669"/>
    <property type="project" value="TreeGrafter"/>
</dbReference>
<keyword evidence="4" id="KW-0963">Cytoplasm</keyword>
<dbReference type="SUPFAM" id="SSF47769">
    <property type="entry name" value="SAM/Pointed domain"/>
    <property type="match status" value="1"/>
</dbReference>
<dbReference type="CDD" id="cd09540">
    <property type="entry name" value="SAM_EPS8-like"/>
    <property type="match status" value="1"/>
</dbReference>
<organism evidence="8 9">
    <name type="scientific">Hippocampus comes</name>
    <name type="common">Tiger tail seahorse</name>
    <dbReference type="NCBI Taxonomy" id="109280"/>
    <lineage>
        <taxon>Eukaryota</taxon>
        <taxon>Metazoa</taxon>
        <taxon>Chordata</taxon>
        <taxon>Craniata</taxon>
        <taxon>Vertebrata</taxon>
        <taxon>Euteleostomi</taxon>
        <taxon>Actinopterygii</taxon>
        <taxon>Neopterygii</taxon>
        <taxon>Teleostei</taxon>
        <taxon>Neoteleostei</taxon>
        <taxon>Acanthomorphata</taxon>
        <taxon>Syngnathiaria</taxon>
        <taxon>Syngnathiformes</taxon>
        <taxon>Syngnathoidei</taxon>
        <taxon>Syngnathidae</taxon>
        <taxon>Hippocampus</taxon>
    </lineage>
</organism>
<evidence type="ECO:0000256" key="2">
    <source>
        <dbReference type="ARBA" id="ARBA00006197"/>
    </source>
</evidence>
<evidence type="ECO:0000256" key="4">
    <source>
        <dbReference type="ARBA" id="ARBA00022490"/>
    </source>
</evidence>
<evidence type="ECO:0000256" key="1">
    <source>
        <dbReference type="ARBA" id="ARBA00004496"/>
    </source>
</evidence>
<dbReference type="Ensembl" id="ENSHCOT00000027756.1">
    <property type="protein sequence ID" value="ENSHCOP00000014631.1"/>
    <property type="gene ID" value="ENSHCOG00000018155.1"/>
</dbReference>
<name>A0A3Q2YA92_HIPCM</name>
<proteinExistence type="inferred from homology"/>
<dbReference type="InterPro" id="IPR013761">
    <property type="entry name" value="SAM/pointed_sf"/>
</dbReference>
<dbReference type="SMART" id="SM00326">
    <property type="entry name" value="SH3"/>
    <property type="match status" value="1"/>
</dbReference>
<dbReference type="GO" id="GO:0005737">
    <property type="term" value="C:cytoplasm"/>
    <property type="evidence" value="ECO:0007669"/>
    <property type="project" value="UniProtKB-SubCell"/>
</dbReference>
<dbReference type="InterPro" id="IPR055093">
    <property type="entry name" value="EPS8_2nd"/>
</dbReference>
<dbReference type="FunFam" id="1.10.150.50:FF:000023">
    <property type="entry name" value="Epidermal growth factor receptor kinase substrate 8"/>
    <property type="match status" value="1"/>
</dbReference>
<feature type="domain" description="SH3" evidence="7">
    <location>
        <begin position="226"/>
        <end position="289"/>
    </location>
</feature>
<evidence type="ECO:0000256" key="6">
    <source>
        <dbReference type="PROSITE-ProRule" id="PRU00192"/>
    </source>
</evidence>
<reference evidence="8" key="1">
    <citation type="submission" date="2025-08" db="UniProtKB">
        <authorList>
            <consortium name="Ensembl"/>
        </authorList>
    </citation>
    <scope>IDENTIFICATION</scope>
</reference>
<evidence type="ECO:0000256" key="5">
    <source>
        <dbReference type="ARBA" id="ARBA00022553"/>
    </source>
</evidence>
<dbReference type="Proteomes" id="UP000264820">
    <property type="component" value="Unplaced"/>
</dbReference>
<reference evidence="8" key="2">
    <citation type="submission" date="2025-09" db="UniProtKB">
        <authorList>
            <consortium name="Ensembl"/>
        </authorList>
    </citation>
    <scope>IDENTIFICATION</scope>
</reference>
<keyword evidence="5" id="KW-0597">Phosphoprotein</keyword>
<dbReference type="Pfam" id="PF18016">
    <property type="entry name" value="SAM_3"/>
    <property type="match status" value="1"/>
</dbReference>
<dbReference type="FunFam" id="2.30.30.40:FF:000071">
    <property type="entry name" value="Epidermal growth factor receptor kinase substrate 8"/>
    <property type="match status" value="1"/>
</dbReference>
<dbReference type="Pfam" id="PF22975">
    <property type="entry name" value="EPS8_2nd"/>
    <property type="match status" value="1"/>
</dbReference>
<dbReference type="SUPFAM" id="SSF50044">
    <property type="entry name" value="SH3-domain"/>
    <property type="match status" value="1"/>
</dbReference>
<evidence type="ECO:0000256" key="3">
    <source>
        <dbReference type="ARBA" id="ARBA00022443"/>
    </source>
</evidence>
<sequence length="456" mass="51147">MVSSHASQVFKELLPLGQDILNHCFDDIESFMSKLQQTAEAAIVLNQRRKKKKSKKQSAEGKMMPPPEEEFVDIFQKFKYCFSLLARLKSIIANPSSEELVHHVFKPLDMMVKTTGGPALAASVSSPALTGAAVSLLQENLNVEERQLWTSLGPNWTHARSELRGPIAPYTPVFLDGWKPDAFRADGRVWEDPVESQHKHEALRLKQEVHNDQLLNIHIGDEIDTGGPPEFEKVYSCSYDFIARNNTELSVQQGETLEVLESSKRWWKCRNRFNQVGFVPFNILEPVTHVDSPVASRPPTVRPPAHSAPKLDWATGWRDKPDSCASFPVMLVNDELLQRLTNGKAINSKPLIIPRSTETSLPLDYHSNPEEVASWLAGKGFSEPTVTCLGVLTGAQLFSLSKDELREVIPDEGARVYSQMAVQRALLEDARRATELEAVMEKQKMKVDLKLESSTL</sequence>
<dbReference type="OMA" id="NIIMADV"/>
<protein>
    <submittedName>
        <fullName evidence="8">EPS8 signaling adaptor L1b</fullName>
    </submittedName>
</protein>
<dbReference type="GO" id="GO:0031982">
    <property type="term" value="C:vesicle"/>
    <property type="evidence" value="ECO:0007669"/>
    <property type="project" value="TreeGrafter"/>
</dbReference>
<dbReference type="PANTHER" id="PTHR12287:SF24">
    <property type="entry name" value="EPIDERMAL GROWTH FACTOR RECEPTOR KINASE SUBSTRATE 8-LIKE PROTEIN 1 ISOFORM X1"/>
    <property type="match status" value="1"/>
</dbReference>
<dbReference type="InterPro" id="IPR001452">
    <property type="entry name" value="SH3_domain"/>
</dbReference>
<evidence type="ECO:0000313" key="8">
    <source>
        <dbReference type="Ensembl" id="ENSHCOP00000014631.1"/>
    </source>
</evidence>
<dbReference type="Gene3D" id="2.30.30.40">
    <property type="entry name" value="SH3 Domains"/>
    <property type="match status" value="1"/>
</dbReference>
<dbReference type="GeneTree" id="ENSGT00940000158125"/>
<dbReference type="Gene3D" id="1.10.150.50">
    <property type="entry name" value="Transcription Factor, Ets-1"/>
    <property type="match status" value="1"/>
</dbReference>
<dbReference type="InterPro" id="IPR041418">
    <property type="entry name" value="SAM_3"/>
</dbReference>